<dbReference type="EMBL" id="JPWA01000001">
    <property type="protein sequence ID" value="RCK07522.1"/>
    <property type="molecule type" value="Genomic_DNA"/>
</dbReference>
<name>A0A367UK80_9PROT</name>
<comment type="caution">
    <text evidence="1">The sequence shown here is derived from an EMBL/GenBank/DDBJ whole genome shotgun (WGS) entry which is preliminary data.</text>
</comment>
<evidence type="ECO:0000313" key="2">
    <source>
        <dbReference type="Proteomes" id="UP000252419"/>
    </source>
</evidence>
<sequence length="101" mass="11720">MLLAQGALPLVALSALGQRQLWKGDKIYGKLHRELQYYFKMSMEQWLVNQLICNILLQFCSFWLLSLTRPVCLMHLILKCGGLSQYGKALKRLETLHILQE</sequence>
<evidence type="ECO:0000313" key="1">
    <source>
        <dbReference type="EMBL" id="RCK07522.1"/>
    </source>
</evidence>
<gene>
    <name evidence="1" type="ORF">TH5_00075</name>
</gene>
<keyword evidence="2" id="KW-1185">Reference proteome</keyword>
<reference evidence="1 2" key="1">
    <citation type="submission" date="2014-07" db="EMBL/GenBank/DDBJ databases">
        <title>Draft genome sequence of Thalassospira xianhensis P-4 (MCCC 1A02616).</title>
        <authorList>
            <person name="Lai Q."/>
            <person name="Shao Z."/>
        </authorList>
    </citation>
    <scope>NUCLEOTIDE SEQUENCE [LARGE SCALE GENOMIC DNA]</scope>
    <source>
        <strain evidence="1 2">MCCC 1A02616</strain>
    </source>
</reference>
<dbReference type="AlphaFoldDB" id="A0A367UK80"/>
<protein>
    <submittedName>
        <fullName evidence="1">Uncharacterized protein</fullName>
    </submittedName>
</protein>
<dbReference type="Proteomes" id="UP000252419">
    <property type="component" value="Unassembled WGS sequence"/>
</dbReference>
<accession>A0A367UK80</accession>
<organism evidence="1 2">
    <name type="scientific">Thalassospira xianhensis MCCC 1A02616</name>
    <dbReference type="NCBI Taxonomy" id="1177929"/>
    <lineage>
        <taxon>Bacteria</taxon>
        <taxon>Pseudomonadati</taxon>
        <taxon>Pseudomonadota</taxon>
        <taxon>Alphaproteobacteria</taxon>
        <taxon>Rhodospirillales</taxon>
        <taxon>Thalassospiraceae</taxon>
        <taxon>Thalassospira</taxon>
    </lineage>
</organism>
<proteinExistence type="predicted"/>